<reference evidence="1 2" key="1">
    <citation type="submission" date="2024-11" db="EMBL/GenBank/DDBJ databases">
        <title>Adaptive evolution of stress response genes in parasites aligns with host niche diversity.</title>
        <authorList>
            <person name="Hahn C."/>
            <person name="Resl P."/>
        </authorList>
    </citation>
    <scope>NUCLEOTIDE SEQUENCE [LARGE SCALE GENOMIC DNA]</scope>
    <source>
        <strain evidence="1">EGGRZ-B1_66</strain>
        <tissue evidence="1">Body</tissue>
    </source>
</reference>
<sequence>MHNDPDIFDRHFSNANMLSAQHSISDRQSSSIGTNKSATDLCTNSTTMRVPCQMAHGPSSVSVNSSIICGPNSGGTAASEPWNTVRGLARQTLNLGLPGLNPNANKSLMIFSEENLIRKFVKTIIEWGYPFHLLALTF</sequence>
<evidence type="ECO:0000313" key="2">
    <source>
        <dbReference type="Proteomes" id="UP001626550"/>
    </source>
</evidence>
<protein>
    <submittedName>
        <fullName evidence="1">Uncharacterized protein</fullName>
    </submittedName>
</protein>
<evidence type="ECO:0000313" key="1">
    <source>
        <dbReference type="EMBL" id="KAL3313353.1"/>
    </source>
</evidence>
<keyword evidence="2" id="KW-1185">Reference proteome</keyword>
<proteinExistence type="predicted"/>
<comment type="caution">
    <text evidence="1">The sequence shown here is derived from an EMBL/GenBank/DDBJ whole genome shotgun (WGS) entry which is preliminary data.</text>
</comment>
<dbReference type="AlphaFoldDB" id="A0ABD2Q1V4"/>
<gene>
    <name evidence="1" type="ORF">Ciccas_008046</name>
</gene>
<dbReference type="Proteomes" id="UP001626550">
    <property type="component" value="Unassembled WGS sequence"/>
</dbReference>
<accession>A0ABD2Q1V4</accession>
<dbReference type="EMBL" id="JBJKFK010001336">
    <property type="protein sequence ID" value="KAL3313353.1"/>
    <property type="molecule type" value="Genomic_DNA"/>
</dbReference>
<name>A0ABD2Q1V4_9PLAT</name>
<organism evidence="1 2">
    <name type="scientific">Cichlidogyrus casuarinus</name>
    <dbReference type="NCBI Taxonomy" id="1844966"/>
    <lineage>
        <taxon>Eukaryota</taxon>
        <taxon>Metazoa</taxon>
        <taxon>Spiralia</taxon>
        <taxon>Lophotrochozoa</taxon>
        <taxon>Platyhelminthes</taxon>
        <taxon>Monogenea</taxon>
        <taxon>Monopisthocotylea</taxon>
        <taxon>Dactylogyridea</taxon>
        <taxon>Ancyrocephalidae</taxon>
        <taxon>Cichlidogyrus</taxon>
    </lineage>
</organism>